<evidence type="ECO:0000313" key="4">
    <source>
        <dbReference type="EMBL" id="KAK8889817.1"/>
    </source>
</evidence>
<feature type="compositionally biased region" description="Low complexity" evidence="1">
    <location>
        <begin position="129"/>
        <end position="154"/>
    </location>
</feature>
<dbReference type="Proteomes" id="UP001470230">
    <property type="component" value="Unassembled WGS sequence"/>
</dbReference>
<feature type="compositionally biased region" description="Low complexity" evidence="1">
    <location>
        <begin position="27"/>
        <end position="37"/>
    </location>
</feature>
<proteinExistence type="predicted"/>
<feature type="region of interest" description="Disordered" evidence="1">
    <location>
        <begin position="129"/>
        <end position="157"/>
    </location>
</feature>
<evidence type="ECO:0000313" key="5">
    <source>
        <dbReference type="Proteomes" id="UP001470230"/>
    </source>
</evidence>
<sequence length="468" mass="54673">MSSNQNDDHLIQYNQFQVTQRQFYNQQQRQGAQFQQQHDNSVTNSSGILPRYQIASQHQAEMANSAQQQQNYQNREQVNPLPFTLDRNMNISNIIQQPQYEPYESQVSISEYPDIQDNSEVQEDIDVVSNNNDNLNNENSSNNTTNNNNNANNSYPDLPPEIKSIICQRANRNEKSRFPHKLFTLLQWSGHNQSRAEIAGCGWISEDEFFLDKNLICHHMQIKLNTLNVNLKTLGFVQTRPKQNNRSYYKNDKSLFRSQSNEEQLEKIRKEQKESIVSIQRGFEMPLLADLELYGMSKTEVNEFKREVIIAWESIVGEMIFAVGLIDFMNKLSSHLQKQVYCNMNVIKLVLSPRTANVMEIYDFAVFLARFGPFQNSQLKLYQYGRIINELRPDLSTRGSYSPISFFGPNFDNCFSFKHPNCGEYHCYNLPLKNHSTEFLIDEDGVKFNSWQKVIQINPFLTHMRMEF</sequence>
<dbReference type="SUPFAM" id="SSF46785">
    <property type="entry name" value="Winged helix' DNA-binding domain"/>
    <property type="match status" value="1"/>
</dbReference>
<dbReference type="InterPro" id="IPR036184">
    <property type="entry name" value="IBP39-like_C_sf"/>
</dbReference>
<dbReference type="Gene3D" id="1.10.10.10">
    <property type="entry name" value="Winged helix-like DNA-binding domain superfamily/Winged helix DNA-binding domain"/>
    <property type="match status" value="1"/>
</dbReference>
<dbReference type="EMBL" id="JAPFFF010000005">
    <property type="protein sequence ID" value="KAK8889817.1"/>
    <property type="molecule type" value="Genomic_DNA"/>
</dbReference>
<protein>
    <recommendedName>
        <fullName evidence="6">Initiator binding domain-containing protein</fullName>
    </recommendedName>
</protein>
<evidence type="ECO:0000256" key="1">
    <source>
        <dbReference type="SAM" id="MobiDB-lite"/>
    </source>
</evidence>
<feature type="domain" description="Initiator binding protein 39kDa C-terminal" evidence="3">
    <location>
        <begin position="290"/>
        <end position="457"/>
    </location>
</feature>
<feature type="region of interest" description="Disordered" evidence="1">
    <location>
        <begin position="27"/>
        <end position="46"/>
    </location>
</feature>
<keyword evidence="5" id="KW-1185">Reference proteome</keyword>
<dbReference type="InterPro" id="IPR018845">
    <property type="entry name" value="Initiator-bd"/>
</dbReference>
<feature type="domain" description="Initiator binding" evidence="2">
    <location>
        <begin position="153"/>
        <end position="249"/>
    </location>
</feature>
<accession>A0ABR2KHA5</accession>
<evidence type="ECO:0000259" key="2">
    <source>
        <dbReference type="Pfam" id="PF10416"/>
    </source>
</evidence>
<evidence type="ECO:0000259" key="3">
    <source>
        <dbReference type="Pfam" id="PF11422"/>
    </source>
</evidence>
<dbReference type="InterPro" id="IPR036388">
    <property type="entry name" value="WH-like_DNA-bd_sf"/>
</dbReference>
<gene>
    <name evidence="4" type="ORF">M9Y10_034571</name>
</gene>
<organism evidence="4 5">
    <name type="scientific">Tritrichomonas musculus</name>
    <dbReference type="NCBI Taxonomy" id="1915356"/>
    <lineage>
        <taxon>Eukaryota</taxon>
        <taxon>Metamonada</taxon>
        <taxon>Parabasalia</taxon>
        <taxon>Tritrichomonadida</taxon>
        <taxon>Tritrichomonadidae</taxon>
        <taxon>Tritrichomonas</taxon>
    </lineage>
</organism>
<evidence type="ECO:0008006" key="6">
    <source>
        <dbReference type="Google" id="ProtNLM"/>
    </source>
</evidence>
<dbReference type="Pfam" id="PF11422">
    <property type="entry name" value="IBP39"/>
    <property type="match status" value="1"/>
</dbReference>
<dbReference type="InterPro" id="IPR036390">
    <property type="entry name" value="WH_DNA-bd_sf"/>
</dbReference>
<reference evidence="4 5" key="1">
    <citation type="submission" date="2024-04" db="EMBL/GenBank/DDBJ databases">
        <title>Tritrichomonas musculus Genome.</title>
        <authorList>
            <person name="Alves-Ferreira E."/>
            <person name="Grigg M."/>
            <person name="Lorenzi H."/>
            <person name="Galac M."/>
        </authorList>
    </citation>
    <scope>NUCLEOTIDE SEQUENCE [LARGE SCALE GENOMIC DNA]</scope>
    <source>
        <strain evidence="4 5">EAF2021</strain>
    </source>
</reference>
<name>A0ABR2KHA5_9EUKA</name>
<comment type="caution">
    <text evidence="4">The sequence shown here is derived from an EMBL/GenBank/DDBJ whole genome shotgun (WGS) entry which is preliminary data.</text>
</comment>
<dbReference type="InterPro" id="IPR024238">
    <property type="entry name" value="IBP39_C"/>
</dbReference>
<dbReference type="SUPFAM" id="SSF103409">
    <property type="entry name" value="39 kda initiator binding protein, IBP39, C-terminal domains"/>
    <property type="match status" value="1"/>
</dbReference>
<dbReference type="Pfam" id="PF10416">
    <property type="entry name" value="IBD"/>
    <property type="match status" value="1"/>
</dbReference>